<dbReference type="EMBL" id="CP032419">
    <property type="protein sequence ID" value="AYC35080.1"/>
    <property type="molecule type" value="Genomic_DNA"/>
</dbReference>
<dbReference type="InterPro" id="IPR017850">
    <property type="entry name" value="Alkaline_phosphatase_core_sf"/>
</dbReference>
<comment type="similarity">
    <text evidence="1">Belongs to the sulfatase family.</text>
</comment>
<evidence type="ECO:0000256" key="1">
    <source>
        <dbReference type="ARBA" id="ARBA00008779"/>
    </source>
</evidence>
<dbReference type="Gene3D" id="3.30.1120.10">
    <property type="match status" value="1"/>
</dbReference>
<organism evidence="7 8">
    <name type="scientific">Pseudomonas cavernae</name>
    <dbReference type="NCBI Taxonomy" id="2320867"/>
    <lineage>
        <taxon>Bacteria</taxon>
        <taxon>Pseudomonadati</taxon>
        <taxon>Pseudomonadota</taxon>
        <taxon>Gammaproteobacteria</taxon>
        <taxon>Pseudomonadales</taxon>
        <taxon>Pseudomonadaceae</taxon>
        <taxon>Pseudomonas</taxon>
    </lineage>
</organism>
<accession>A0A385Z8T7</accession>
<dbReference type="Pfam" id="PF00884">
    <property type="entry name" value="Sulfatase"/>
    <property type="match status" value="1"/>
</dbReference>
<name>A0A385Z8T7_9PSED</name>
<keyword evidence="2" id="KW-0479">Metal-binding</keyword>
<dbReference type="PANTHER" id="PTHR42693">
    <property type="entry name" value="ARYLSULFATASE FAMILY MEMBER"/>
    <property type="match status" value="1"/>
</dbReference>
<evidence type="ECO:0000313" key="7">
    <source>
        <dbReference type="EMBL" id="AYC35080.1"/>
    </source>
</evidence>
<evidence type="ECO:0000256" key="2">
    <source>
        <dbReference type="ARBA" id="ARBA00022723"/>
    </source>
</evidence>
<dbReference type="InterPro" id="IPR050738">
    <property type="entry name" value="Sulfatase"/>
</dbReference>
<feature type="region of interest" description="Disordered" evidence="5">
    <location>
        <begin position="343"/>
        <end position="362"/>
    </location>
</feature>
<dbReference type="GO" id="GO:0046872">
    <property type="term" value="F:metal ion binding"/>
    <property type="evidence" value="ECO:0007669"/>
    <property type="project" value="UniProtKB-KW"/>
</dbReference>
<evidence type="ECO:0000256" key="3">
    <source>
        <dbReference type="ARBA" id="ARBA00022801"/>
    </source>
</evidence>
<dbReference type="KEGG" id="pcav:D3880_11770"/>
<sequence length="564" mass="62068">MRLPDMLAAMLVGALLPLCGSVAETRPNILLIVADDLGYSDIGSFGGEIETPTLDQLAADGLQLTSFYAAPACSPTRSMLMSGTDNHLVGLGSMAEILPFSPRLQGQPGYEGYLTERSHSMAQLFKDGGYGTFMVGKWHLGLRDEQGPQARGFDKSFVLLDGGATHFAPQPGSELRVEKVSYREDGQPVRVPDDFYSSDFYTDKLIDYIESERDSRKPFFAYAAYTAPHWPVQAPDAFIAKYKGRYDRGYAATREARLENLKKLGLIAHDFNPAALLPDAAGAQWQGLSAEQRKLEARKMEVYAAMVDNLDHNIGRLLDYLKRTGQYDNTLVFFMSDNGAAGEDHSKGYSPNTADTDNSYGNIGRRQSNLSYGMRWAEVSATPFRLFKGTTAEGGISVPAIVRLPNGRGRHGLLNEPARVDDLLPTFLELVGIPDPGSSYDGKPKLPISGRSMLPLLEGGEQPQDVQALMAGELFGQAYVRKGQWKLLTAEAPRGLPLLDKPYAWQLFNLAQDRGETTDVAAEHPELVAQLQREWAAYVKRVGVIEPLANFHAQSISHDSLRYH</sequence>
<keyword evidence="3" id="KW-0378">Hydrolase</keyword>
<proteinExistence type="inferred from homology"/>
<feature type="compositionally biased region" description="Polar residues" evidence="5">
    <location>
        <begin position="349"/>
        <end position="362"/>
    </location>
</feature>
<keyword evidence="8" id="KW-1185">Reference proteome</keyword>
<dbReference type="GO" id="GO:0004065">
    <property type="term" value="F:arylsulfatase activity"/>
    <property type="evidence" value="ECO:0007669"/>
    <property type="project" value="TreeGrafter"/>
</dbReference>
<dbReference type="InterPro" id="IPR000917">
    <property type="entry name" value="Sulfatase_N"/>
</dbReference>
<evidence type="ECO:0000256" key="5">
    <source>
        <dbReference type="SAM" id="MobiDB-lite"/>
    </source>
</evidence>
<dbReference type="OrthoDB" id="9803751at2"/>
<gene>
    <name evidence="7" type="ORF">D3880_11770</name>
</gene>
<evidence type="ECO:0000313" key="8">
    <source>
        <dbReference type="Proteomes" id="UP000265560"/>
    </source>
</evidence>
<dbReference type="Proteomes" id="UP000265560">
    <property type="component" value="Chromosome"/>
</dbReference>
<dbReference type="PANTHER" id="PTHR42693:SF33">
    <property type="entry name" value="ARYLSULFATASE"/>
    <property type="match status" value="1"/>
</dbReference>
<reference evidence="8" key="1">
    <citation type="submission" date="2018-09" db="EMBL/GenBank/DDBJ databases">
        <authorList>
            <person name="Zhu H."/>
        </authorList>
    </citation>
    <scope>NUCLEOTIDE SEQUENCE [LARGE SCALE GENOMIC DNA]</scope>
    <source>
        <strain evidence="8">K2W31S-8</strain>
    </source>
</reference>
<dbReference type="SUPFAM" id="SSF53649">
    <property type="entry name" value="Alkaline phosphatase-like"/>
    <property type="match status" value="1"/>
</dbReference>
<keyword evidence="4" id="KW-0106">Calcium</keyword>
<feature type="domain" description="Sulfatase N-terminal" evidence="6">
    <location>
        <begin position="27"/>
        <end position="433"/>
    </location>
</feature>
<dbReference type="Gene3D" id="3.40.720.10">
    <property type="entry name" value="Alkaline Phosphatase, subunit A"/>
    <property type="match status" value="1"/>
</dbReference>
<evidence type="ECO:0000256" key="4">
    <source>
        <dbReference type="ARBA" id="ARBA00022837"/>
    </source>
</evidence>
<dbReference type="AlphaFoldDB" id="A0A385Z8T7"/>
<dbReference type="PROSITE" id="PS00149">
    <property type="entry name" value="SULFATASE_2"/>
    <property type="match status" value="1"/>
</dbReference>
<protein>
    <submittedName>
        <fullName evidence="7">Arylsulfatase</fullName>
    </submittedName>
</protein>
<dbReference type="InterPro" id="IPR024607">
    <property type="entry name" value="Sulfatase_CS"/>
</dbReference>
<dbReference type="CDD" id="cd16025">
    <property type="entry name" value="PAS_like"/>
    <property type="match status" value="1"/>
</dbReference>
<evidence type="ECO:0000259" key="6">
    <source>
        <dbReference type="Pfam" id="PF00884"/>
    </source>
</evidence>